<dbReference type="PROSITE" id="PS50139">
    <property type="entry name" value="Z_BINDING"/>
    <property type="match status" value="2"/>
</dbReference>
<keyword evidence="6" id="KW-1210">Necrosis</keyword>
<dbReference type="InterPro" id="IPR042361">
    <property type="entry name" value="ZBP1"/>
</dbReference>
<evidence type="ECO:0000256" key="10">
    <source>
        <dbReference type="ARBA" id="ARBA00022884"/>
    </source>
</evidence>
<evidence type="ECO:0000256" key="5">
    <source>
        <dbReference type="ARBA" id="ARBA00022588"/>
    </source>
</evidence>
<accession>A0A7J7S9M7</accession>
<keyword evidence="9" id="KW-0391">Immunity</keyword>
<dbReference type="FunFam" id="1.10.10.10:FF:000525">
    <property type="entry name" value="Z-DNA binding protein 1"/>
    <property type="match status" value="1"/>
</dbReference>
<sequence>MAEAPVDPSETDLEQSILRVLREAGSPVKTAQLVKECQVPKKKLNQVIYRLKAESQVALVGPGTWCLGDGGTGEVVPAEGAQPSQAERPQQGAVTIPERPGSLLSEQQKRIYRFLEARGPCKALIIAQSLGLRTAKEVNPDLYALRIKHLVDYDQNSNVWKIYQPAEVSGGGNQSTTIIYQQNPTNVISQNGPNSHISIKNSAAIQIGHRNTILSQTASGENGPTAPLNLPLLASTDPSTQDPLDGSWVPQDIRMENSELRRVQLGHGNEMSLHSTPTEGPACSPSGRRPVFATTGSEASFKMRMPTPGHSKGDVESVAQRVHIRSCFLEDAAIGNHNRMRVITGAAEGGGAGPEDSDGDPGEPAGPHTEAAQHRGNVPDNEGPTDADISMLTSHLEAVTLEGRDLEATEDTP</sequence>
<dbReference type="GO" id="GO:0060340">
    <property type="term" value="P:positive regulation of type I interferon-mediated signaling pathway"/>
    <property type="evidence" value="ECO:0007669"/>
    <property type="project" value="InterPro"/>
</dbReference>
<dbReference type="GO" id="GO:0005634">
    <property type="term" value="C:nucleus"/>
    <property type="evidence" value="ECO:0007669"/>
    <property type="project" value="UniProtKB-SubCell"/>
</dbReference>
<reference evidence="19 20" key="1">
    <citation type="journal article" date="2020" name="Nature">
        <title>Six reference-quality genomes reveal evolution of bat adaptations.</title>
        <authorList>
            <person name="Jebb D."/>
            <person name="Huang Z."/>
            <person name="Pippel M."/>
            <person name="Hughes G.M."/>
            <person name="Lavrichenko K."/>
            <person name="Devanna P."/>
            <person name="Winkler S."/>
            <person name="Jermiin L.S."/>
            <person name="Skirmuntt E.C."/>
            <person name="Katzourakis A."/>
            <person name="Burkitt-Gray L."/>
            <person name="Ray D.A."/>
            <person name="Sullivan K.A.M."/>
            <person name="Roscito J.G."/>
            <person name="Kirilenko B.M."/>
            <person name="Davalos L.M."/>
            <person name="Corthals A.P."/>
            <person name="Power M.L."/>
            <person name="Jones G."/>
            <person name="Ransome R.D."/>
            <person name="Dechmann D.K.N."/>
            <person name="Locatelli A.G."/>
            <person name="Puechmaille S.J."/>
            <person name="Fedrigo O."/>
            <person name="Jarvis E.D."/>
            <person name="Hiller M."/>
            <person name="Vernes S.C."/>
            <person name="Myers E.W."/>
            <person name="Teeling E.C."/>
        </authorList>
    </citation>
    <scope>NUCLEOTIDE SEQUENCE [LARGE SCALE GENOMIC DNA]</scope>
    <source>
        <strain evidence="19">MRhiFer1</strain>
        <tissue evidence="19">Lung</tissue>
    </source>
</reference>
<keyword evidence="11" id="KW-0051">Antiviral defense</keyword>
<keyword evidence="3" id="KW-0963">Cytoplasm</keyword>
<evidence type="ECO:0000256" key="8">
    <source>
        <dbReference type="ARBA" id="ARBA00022737"/>
    </source>
</evidence>
<name>A0A7J7S9M7_RHIFE</name>
<evidence type="ECO:0000313" key="20">
    <source>
        <dbReference type="Proteomes" id="UP000585614"/>
    </source>
</evidence>
<feature type="domain" description="Z-binding" evidence="18">
    <location>
        <begin position="7"/>
        <end position="69"/>
    </location>
</feature>
<keyword evidence="10" id="KW-0694">RNA-binding</keyword>
<protein>
    <recommendedName>
        <fullName evidence="15">Z-DNA-binding protein 1</fullName>
    </recommendedName>
    <alternativeName>
        <fullName evidence="16">Tumor stroma and activated macrophage protein DLM-1</fullName>
    </alternativeName>
</protein>
<dbReference type="SMART" id="SM00550">
    <property type="entry name" value="Zalpha"/>
    <property type="match status" value="2"/>
</dbReference>
<evidence type="ECO:0000256" key="7">
    <source>
        <dbReference type="ARBA" id="ARBA00022703"/>
    </source>
</evidence>
<evidence type="ECO:0000256" key="6">
    <source>
        <dbReference type="ARBA" id="ARBA00022590"/>
    </source>
</evidence>
<dbReference type="Proteomes" id="UP000585614">
    <property type="component" value="Unassembled WGS sequence"/>
</dbReference>
<dbReference type="AlphaFoldDB" id="A0A7J7S9M7"/>
<dbReference type="Gene3D" id="1.10.10.10">
    <property type="entry name" value="Winged helix-like DNA-binding domain superfamily/Winged helix DNA-binding domain"/>
    <property type="match status" value="2"/>
</dbReference>
<keyword evidence="4" id="KW-0945">Host-virus interaction</keyword>
<dbReference type="InterPro" id="IPR036388">
    <property type="entry name" value="WH-like_DNA-bd_sf"/>
</dbReference>
<evidence type="ECO:0000256" key="1">
    <source>
        <dbReference type="ARBA" id="ARBA00004123"/>
    </source>
</evidence>
<dbReference type="GO" id="GO:0003677">
    <property type="term" value="F:DNA binding"/>
    <property type="evidence" value="ECO:0007669"/>
    <property type="project" value="UniProtKB-KW"/>
</dbReference>
<dbReference type="PANTHER" id="PTHR14966:SF0">
    <property type="entry name" value="Z-DNA-BINDING PROTEIN 1"/>
    <property type="match status" value="1"/>
</dbReference>
<comment type="subcellular location">
    <subcellularLocation>
        <location evidence="2">Cytoplasm</location>
    </subcellularLocation>
    <subcellularLocation>
        <location evidence="1">Nucleus</location>
    </subcellularLocation>
</comment>
<evidence type="ECO:0000256" key="4">
    <source>
        <dbReference type="ARBA" id="ARBA00022581"/>
    </source>
</evidence>
<dbReference type="GO" id="GO:0051607">
    <property type="term" value="P:defense response to virus"/>
    <property type="evidence" value="ECO:0007669"/>
    <property type="project" value="UniProtKB-KW"/>
</dbReference>
<feature type="domain" description="Z-binding" evidence="18">
    <location>
        <begin position="101"/>
        <end position="164"/>
    </location>
</feature>
<dbReference type="GO" id="GO:0060545">
    <property type="term" value="P:positive regulation of necroptotic process"/>
    <property type="evidence" value="ECO:0007669"/>
    <property type="project" value="UniProtKB-ARBA"/>
</dbReference>
<keyword evidence="5" id="KW-0399">Innate immunity</keyword>
<dbReference type="InterPro" id="IPR036390">
    <property type="entry name" value="WH_DNA-bd_sf"/>
</dbReference>
<evidence type="ECO:0000256" key="12">
    <source>
        <dbReference type="ARBA" id="ARBA00023125"/>
    </source>
</evidence>
<dbReference type="GO" id="GO:0006915">
    <property type="term" value="P:apoptotic process"/>
    <property type="evidence" value="ECO:0007669"/>
    <property type="project" value="UniProtKB-KW"/>
</dbReference>
<evidence type="ECO:0000256" key="17">
    <source>
        <dbReference type="SAM" id="MobiDB-lite"/>
    </source>
</evidence>
<dbReference type="GO" id="GO:0003723">
    <property type="term" value="F:RNA binding"/>
    <property type="evidence" value="ECO:0007669"/>
    <property type="project" value="UniProtKB-KW"/>
</dbReference>
<organism evidence="19 20">
    <name type="scientific">Rhinolophus ferrumequinum</name>
    <name type="common">Greater horseshoe bat</name>
    <dbReference type="NCBI Taxonomy" id="59479"/>
    <lineage>
        <taxon>Eukaryota</taxon>
        <taxon>Metazoa</taxon>
        <taxon>Chordata</taxon>
        <taxon>Craniata</taxon>
        <taxon>Vertebrata</taxon>
        <taxon>Euteleostomi</taxon>
        <taxon>Mammalia</taxon>
        <taxon>Eutheria</taxon>
        <taxon>Laurasiatheria</taxon>
        <taxon>Chiroptera</taxon>
        <taxon>Yinpterochiroptera</taxon>
        <taxon>Rhinolophoidea</taxon>
        <taxon>Rhinolophidae</taxon>
        <taxon>Rhinolophinae</taxon>
        <taxon>Rhinolophus</taxon>
    </lineage>
</organism>
<gene>
    <name evidence="19" type="ORF">mRhiFer1_018520</name>
</gene>
<keyword evidence="13" id="KW-0539">Nucleus</keyword>
<dbReference type="InterPro" id="IPR042371">
    <property type="entry name" value="Z_dom"/>
</dbReference>
<dbReference type="InterPro" id="IPR025735">
    <property type="entry name" value="RHIM"/>
</dbReference>
<evidence type="ECO:0000256" key="13">
    <source>
        <dbReference type="ARBA" id="ARBA00023242"/>
    </source>
</evidence>
<evidence type="ECO:0000256" key="9">
    <source>
        <dbReference type="ARBA" id="ARBA00022859"/>
    </source>
</evidence>
<evidence type="ECO:0000256" key="3">
    <source>
        <dbReference type="ARBA" id="ARBA00022490"/>
    </source>
</evidence>
<keyword evidence="12" id="KW-0238">DNA-binding</keyword>
<evidence type="ECO:0000256" key="14">
    <source>
        <dbReference type="ARBA" id="ARBA00066144"/>
    </source>
</evidence>
<keyword evidence="8" id="KW-0677">Repeat</keyword>
<evidence type="ECO:0000259" key="18">
    <source>
        <dbReference type="PROSITE" id="PS50139"/>
    </source>
</evidence>
<dbReference type="GO" id="GO:0005737">
    <property type="term" value="C:cytoplasm"/>
    <property type="evidence" value="ECO:0007669"/>
    <property type="project" value="UniProtKB-SubCell"/>
</dbReference>
<dbReference type="EMBL" id="JACAGC010000023">
    <property type="protein sequence ID" value="KAF6285088.1"/>
    <property type="molecule type" value="Genomic_DNA"/>
</dbReference>
<evidence type="ECO:0000256" key="15">
    <source>
        <dbReference type="ARBA" id="ARBA00070324"/>
    </source>
</evidence>
<dbReference type="GO" id="GO:0045087">
    <property type="term" value="P:innate immune response"/>
    <property type="evidence" value="ECO:0007669"/>
    <property type="project" value="UniProtKB-KW"/>
</dbReference>
<dbReference type="GO" id="GO:0003726">
    <property type="term" value="F:double-stranded RNA adenosine deaminase activity"/>
    <property type="evidence" value="ECO:0007669"/>
    <property type="project" value="InterPro"/>
</dbReference>
<evidence type="ECO:0000256" key="11">
    <source>
        <dbReference type="ARBA" id="ARBA00023118"/>
    </source>
</evidence>
<dbReference type="PANTHER" id="PTHR14966">
    <property type="entry name" value="Z-DNA-BINDING PROTEIN 1"/>
    <property type="match status" value="1"/>
</dbReference>
<evidence type="ECO:0000313" key="19">
    <source>
        <dbReference type="EMBL" id="KAF6285088.1"/>
    </source>
</evidence>
<feature type="region of interest" description="Disordered" evidence="17">
    <location>
        <begin position="346"/>
        <end position="391"/>
    </location>
</feature>
<dbReference type="Pfam" id="PF12721">
    <property type="entry name" value="RHIM"/>
    <property type="match status" value="2"/>
</dbReference>
<keyword evidence="7" id="KW-0053">Apoptosis</keyword>
<evidence type="ECO:0000256" key="16">
    <source>
        <dbReference type="ARBA" id="ARBA00076088"/>
    </source>
</evidence>
<comment type="caution">
    <text evidence="19">The sequence shown here is derived from an EMBL/GenBank/DDBJ whole genome shotgun (WGS) entry which is preliminary data.</text>
</comment>
<comment type="subunit">
    <text evidence="14">Homodimer. Interacts (via RIP homotypic interaction motif) with RIPK3; leading to RIPK3 activation and necroptosis; interaction is enhanced by CASP6. Interacts (via RIP homotypic interaction motif) with RIPK1. Component of the AIM2 PANoptosome complex, a multiprotein complex that drives inflammatory cell death (PANoptosis).</text>
</comment>
<evidence type="ECO:0000256" key="2">
    <source>
        <dbReference type="ARBA" id="ARBA00004496"/>
    </source>
</evidence>
<dbReference type="SUPFAM" id="SSF46785">
    <property type="entry name" value="Winged helix' DNA-binding domain"/>
    <property type="match status" value="2"/>
</dbReference>
<proteinExistence type="predicted"/>